<dbReference type="PANTHER" id="PTHR43037">
    <property type="entry name" value="UNNAMED PRODUCT-RELATED"/>
    <property type="match status" value="1"/>
</dbReference>
<dbReference type="InterPro" id="IPR050955">
    <property type="entry name" value="Plant_Biomass_Hydrol_Est"/>
</dbReference>
<name>A0ABV3ZNY4_9BACT</name>
<dbReference type="InterPro" id="IPR003961">
    <property type="entry name" value="FN3_dom"/>
</dbReference>
<evidence type="ECO:0000259" key="2">
    <source>
        <dbReference type="PROSITE" id="PS50093"/>
    </source>
</evidence>
<dbReference type="InterPro" id="IPR036116">
    <property type="entry name" value="FN3_sf"/>
</dbReference>
<keyword evidence="1" id="KW-0732">Signal</keyword>
<protein>
    <submittedName>
        <fullName evidence="4">PKD domain-containing protein</fullName>
    </submittedName>
</protein>
<dbReference type="PROSITE" id="PS50093">
    <property type="entry name" value="PKD"/>
    <property type="match status" value="1"/>
</dbReference>
<dbReference type="Proteomes" id="UP001560573">
    <property type="component" value="Unassembled WGS sequence"/>
</dbReference>
<dbReference type="SMART" id="SM00089">
    <property type="entry name" value="PKD"/>
    <property type="match status" value="2"/>
</dbReference>
<dbReference type="SMART" id="SM00060">
    <property type="entry name" value="FN3"/>
    <property type="match status" value="1"/>
</dbReference>
<dbReference type="EMBL" id="JAULBC010000015">
    <property type="protein sequence ID" value="MEX6691260.1"/>
    <property type="molecule type" value="Genomic_DNA"/>
</dbReference>
<comment type="caution">
    <text evidence="4">The sequence shown here is derived from an EMBL/GenBank/DDBJ whole genome shotgun (WGS) entry which is preliminary data.</text>
</comment>
<organism evidence="4 5">
    <name type="scientific">Danxiaibacter flavus</name>
    <dbReference type="NCBI Taxonomy" id="3049108"/>
    <lineage>
        <taxon>Bacteria</taxon>
        <taxon>Pseudomonadati</taxon>
        <taxon>Bacteroidota</taxon>
        <taxon>Chitinophagia</taxon>
        <taxon>Chitinophagales</taxon>
        <taxon>Chitinophagaceae</taxon>
        <taxon>Danxiaibacter</taxon>
    </lineage>
</organism>
<dbReference type="SUPFAM" id="SSF49265">
    <property type="entry name" value="Fibronectin type III"/>
    <property type="match status" value="1"/>
</dbReference>
<dbReference type="InterPro" id="IPR013783">
    <property type="entry name" value="Ig-like_fold"/>
</dbReference>
<dbReference type="InterPro" id="IPR022409">
    <property type="entry name" value="PKD/Chitinase_dom"/>
</dbReference>
<proteinExistence type="predicted"/>
<dbReference type="InterPro" id="IPR039448">
    <property type="entry name" value="Beta_helix"/>
</dbReference>
<dbReference type="InterPro" id="IPR012334">
    <property type="entry name" value="Pectin_lyas_fold"/>
</dbReference>
<evidence type="ECO:0000313" key="5">
    <source>
        <dbReference type="Proteomes" id="UP001560573"/>
    </source>
</evidence>
<dbReference type="Pfam" id="PF13229">
    <property type="entry name" value="Beta_helix"/>
    <property type="match status" value="1"/>
</dbReference>
<dbReference type="InterPro" id="IPR035986">
    <property type="entry name" value="PKD_dom_sf"/>
</dbReference>
<dbReference type="RefSeq" id="WP_369332676.1">
    <property type="nucleotide sequence ID" value="NZ_JAULBC010000015.1"/>
</dbReference>
<sequence>MSIKIQETNVTYATLSDALTALPATFDKDYTIYSTEDINLSSALTIPSKTTGSFKLTIKFDLQTRKLYTDGSQTSVLVLGGVNNFVLDTCTVQSPNYASSTAIACLVNGSCNSISFKNIKFDGCRKAVGNGTSFAGVVVSLTLDGCSFQNCSAGATDIGAGTFTNADYSQPSTAYNYTNVTVKNCQLKDVNNKAVIPSTTYSTDVTLKIFKAYNVTIQDNVLDTTTAKGFDIEHCQNVLVQRNIITKAAWSNTNSNVVLINNSLNVRVQRNAMFGNSATANCLQLNYCKTLFVNNNTIDCDNGQPISATFFLDWRELFNNIFWTRGSYIQLINSTTGLDYVTEFKAADYNYYRVDGSTQSLKVQVGATTGGTTVNIKGNSDTTLTTYRGNGYENHSFFVVSNSATADKAEIFNKGTYPTKPDYCVLPTATSVYQKADATKGGTADVRGWNLQTLRDIGAYDYSATDPNASHNPPQISVSSNRLFGIKSDTTFSFSGTVNYLDSGATITGWSWNFGDGTTSTSQNPTKKYTSLPSSGNTFTVTCTATDSNGQTDTKNLTVTVYNDGVEIIGGFFGGEIYTGASALSSAVTRVSQIALMSNVAIAIKTTTIQNFFYYNNGDSGPYRVNIYTDMTFTSNQKCWVRSQTSENGVWIQGRTNILWENCKFTSATGLGGVRCTNGRSNVFRYCDFMNSQYGVYLTGADGYEFIDCNFQDVTISKVYLNTCSNITFVRCNLVYSGTGTESLNSGTKQHVTIGNCSNIRFLNCNVDGNGSWDCFIKGNQLKDILVDGCTFQSFKQQLFYFINGPAGQYNAERVIIRNNLFKNSMITASRGSTAAFDFTASYDITFQNNTMYEDRAGNGGLRVFNITGGTSKVQANNNLFFIRDSNQVVNSDSYIFKINTAEITTGEKALIADRNYYMFQDGARNKIKWGNVDNVSYKDRASGVGLGLEGANSVQYASDTASTVLINTTTLEPLSGSPLNAMGGSTPLSKYDFDLNVHNANGTVGAKEFTKTAYSLTAASFLVTNLSPKANGLQYTSANASYTIPSLDILNFNNEYAPFVKDFKWELTATGYANTLYSNAFNLSFTDQKTYTVKLTLIKNDNSSLVVTKTGFFVVGMARPIPKFKLSSYRPFVGDKIDFINESQFGTSYEWTITKSGGTSEVITTENIIQKQFSDAGIYDVRLKATNNVDNDFVEYRRTIHVNAAFNTPYLNQQTERNIYYNDEVVNIQQFSKFKKKSDVHRWKLYDSNTGQLVYSNPQNSPTIPAGRLSGGDYDVLFTISNKYGTTEHFKRRAFCVLPIPSTSTRFNKVCTITDRFVDPTNGSSYDGSRVDGTADSIAPGTIISVTGETRRLELTYLKGTAELPIVVVPGQNEFEIKMNSFNGIHLVGCEHVVIAGQLNPGGNPYGFNVHNDTTGISVHASSSCVNAEYLSTYVRVMGCELWNSGFSAMRMKTEPYGNYPQGWRGTGFIQMDTFIHDNLIYDSGGEAMYLGGTQADEASNYYTPSGPDINGNTVSKCFWTALFNTKVYRNRVDSSGWDGIQCGNCFRGTEVHDNIVLNTGVAQVANQSAGMSINNGFVGDIYNNIVDNNIIMQPFKGRTRVFCNTIIKYLGNDAFYIIDDGYVALWDFDKTPTIAPYGGQWDGSTYYDGSATEIQFFNNTLLTNRMAFYFLSKMPSKLMPTIKIYGNLAIYTPLSYKNFDPNVSPQAPATMQQAKLLYKASEVGAFVQDNGVVFQNIVRKLDDIDDLEISNLVKGDASISPGSAALFAMQPDATYASIIAALPGGKLYSQEGLRNADASGKVTVGANTIPSYTGPAWVPTYYNFKGGDTAENDAYLGTANEVTADVEAKVMRLHNGIAQGGVSKTVPAGQTGYFIHGSTKYWVKDGQITGYEGQTPANTVASIPQNFAAIAGTGQVVLTWAASESNGGSAVTGYKLYRGVASGSLNLFKTLGNVFTYTDTEVTNDTKYFYQVVAINGIGDSSRTVEKEATPYTANNASSFLAVPATGAGWDVNYPNQKGWMYTPATYNNGNTNLYPMILNLHGSGEIAASNATPPNGIDKVIAQGLALLIKNGQIMNCLVYSPQINNSSWNSDRPARALAWAMANYRVDPNRIYITGLSLGSQGAWYQRMQNTQLFAAAIMACGSCTPTNSIGYGNARRVPSLWIGGDQDTTQPFYQLGATNTPVAIITAMNNTSSKPKISDKMTIVKGGTHSATVWNDRMYNKATAGFDFEAWFLRHSLIAADTATNYVTWIEGVIVASKWDEALFAVADVQACINDLSAGTVKTNLQSRLNVVTGAIDNQGKRYLVNLGAAGGNYNALASGAAGASVGTLKDNLNSNSGYGLQVVSAGTSGATEYATGNYFADKYFGFSTYILQAGFVVNGVGGQYKFTGLNAAKTYRLIAFGGYDKTDPSNPADLTITVNGTSKYIFTPGNTRDYIEFSGITGVTELLFKAQSSPNVTNGSLITKTATGALQTPATNISSFRACDAYLSAVMLIEQTTMA</sequence>
<dbReference type="InterPro" id="IPR000601">
    <property type="entry name" value="PKD_dom"/>
</dbReference>
<dbReference type="PROSITE" id="PS50853">
    <property type="entry name" value="FN3"/>
    <property type="match status" value="1"/>
</dbReference>
<dbReference type="Gene3D" id="2.60.40.10">
    <property type="entry name" value="Immunoglobulins"/>
    <property type="match status" value="3"/>
</dbReference>
<accession>A0ABV3ZNY4</accession>
<dbReference type="InterPro" id="IPR006626">
    <property type="entry name" value="PbH1"/>
</dbReference>
<dbReference type="CDD" id="cd00146">
    <property type="entry name" value="PKD"/>
    <property type="match status" value="1"/>
</dbReference>
<dbReference type="InterPro" id="IPR029058">
    <property type="entry name" value="AB_hydrolase_fold"/>
</dbReference>
<keyword evidence="5" id="KW-1185">Reference proteome</keyword>
<evidence type="ECO:0000256" key="1">
    <source>
        <dbReference type="ARBA" id="ARBA00022729"/>
    </source>
</evidence>
<dbReference type="SMART" id="SM00710">
    <property type="entry name" value="PbH1"/>
    <property type="match status" value="14"/>
</dbReference>
<evidence type="ECO:0000259" key="3">
    <source>
        <dbReference type="PROSITE" id="PS50853"/>
    </source>
</evidence>
<dbReference type="PANTHER" id="PTHR43037:SF1">
    <property type="entry name" value="BLL1128 PROTEIN"/>
    <property type="match status" value="1"/>
</dbReference>
<feature type="domain" description="PKD" evidence="2">
    <location>
        <begin position="503"/>
        <end position="566"/>
    </location>
</feature>
<evidence type="ECO:0000313" key="4">
    <source>
        <dbReference type="EMBL" id="MEX6691260.1"/>
    </source>
</evidence>
<feature type="domain" description="Fibronectin type-III" evidence="3">
    <location>
        <begin position="1905"/>
        <end position="1998"/>
    </location>
</feature>
<dbReference type="Gene3D" id="2.160.20.10">
    <property type="entry name" value="Single-stranded right-handed beta-helix, Pectin lyase-like"/>
    <property type="match status" value="3"/>
</dbReference>
<dbReference type="Gene3D" id="3.40.50.1820">
    <property type="entry name" value="alpha/beta hydrolase"/>
    <property type="match status" value="1"/>
</dbReference>
<dbReference type="InterPro" id="IPR011050">
    <property type="entry name" value="Pectin_lyase_fold/virulence"/>
</dbReference>
<dbReference type="SUPFAM" id="SSF49299">
    <property type="entry name" value="PKD domain"/>
    <property type="match status" value="2"/>
</dbReference>
<reference evidence="4 5" key="1">
    <citation type="submission" date="2023-07" db="EMBL/GenBank/DDBJ databases">
        <authorList>
            <person name="Lian W.-H."/>
        </authorList>
    </citation>
    <scope>NUCLEOTIDE SEQUENCE [LARGE SCALE GENOMIC DNA]</scope>
    <source>
        <strain evidence="4 5">SYSU DXS3180</strain>
    </source>
</reference>
<dbReference type="SUPFAM" id="SSF51126">
    <property type="entry name" value="Pectin lyase-like"/>
    <property type="match status" value="3"/>
</dbReference>
<dbReference type="SUPFAM" id="SSF53474">
    <property type="entry name" value="alpha/beta-Hydrolases"/>
    <property type="match status" value="1"/>
</dbReference>
<gene>
    <name evidence="4" type="ORF">QTN47_27370</name>
</gene>
<dbReference type="CDD" id="cd00063">
    <property type="entry name" value="FN3"/>
    <property type="match status" value="1"/>
</dbReference>
<dbReference type="Pfam" id="PF18911">
    <property type="entry name" value="PKD_4"/>
    <property type="match status" value="1"/>
</dbReference>